<feature type="transmembrane region" description="Helical" evidence="1">
    <location>
        <begin position="12"/>
        <end position="37"/>
    </location>
</feature>
<evidence type="ECO:0000256" key="1">
    <source>
        <dbReference type="SAM" id="Phobius"/>
    </source>
</evidence>
<sequence length="115" mass="13026">MTVFNNTSPTPLTFTQVFVLEFFVPGSTSILAAIELVLATDGYFRPLLLCMLLAFLSTHVRRYVWGSIFNTPVNCTIWLVSGLPQPFAHRARSSLYYSPGNGTFYFMSARPRYML</sequence>
<dbReference type="GeneID" id="87899443"/>
<protein>
    <submittedName>
        <fullName evidence="2">Uncharacterized protein</fullName>
    </submittedName>
</protein>
<keyword evidence="1" id="KW-0472">Membrane</keyword>
<accession>A0ABR0FDY7</accession>
<proteinExistence type="predicted"/>
<keyword evidence="1" id="KW-1133">Transmembrane helix</keyword>
<keyword evidence="1" id="KW-0812">Transmembrane</keyword>
<keyword evidence="3" id="KW-1185">Reference proteome</keyword>
<gene>
    <name evidence="2" type="ORF">QC761_507400</name>
</gene>
<dbReference type="Proteomes" id="UP001322138">
    <property type="component" value="Unassembled WGS sequence"/>
</dbReference>
<evidence type="ECO:0000313" key="3">
    <source>
        <dbReference type="Proteomes" id="UP001322138"/>
    </source>
</evidence>
<comment type="caution">
    <text evidence="2">The sequence shown here is derived from an EMBL/GenBank/DDBJ whole genome shotgun (WGS) entry which is preliminary data.</text>
</comment>
<evidence type="ECO:0000313" key="2">
    <source>
        <dbReference type="EMBL" id="KAK4642176.1"/>
    </source>
</evidence>
<organism evidence="2 3">
    <name type="scientific">Podospora bellae-mahoneyi</name>
    <dbReference type="NCBI Taxonomy" id="2093777"/>
    <lineage>
        <taxon>Eukaryota</taxon>
        <taxon>Fungi</taxon>
        <taxon>Dikarya</taxon>
        <taxon>Ascomycota</taxon>
        <taxon>Pezizomycotina</taxon>
        <taxon>Sordariomycetes</taxon>
        <taxon>Sordariomycetidae</taxon>
        <taxon>Sordariales</taxon>
        <taxon>Podosporaceae</taxon>
        <taxon>Podospora</taxon>
    </lineage>
</organism>
<dbReference type="RefSeq" id="XP_062731152.1">
    <property type="nucleotide sequence ID" value="XM_062879961.1"/>
</dbReference>
<feature type="transmembrane region" description="Helical" evidence="1">
    <location>
        <begin position="43"/>
        <end position="60"/>
    </location>
</feature>
<name>A0ABR0FDY7_9PEZI</name>
<dbReference type="EMBL" id="JAFFGZ010000007">
    <property type="protein sequence ID" value="KAK4642176.1"/>
    <property type="molecule type" value="Genomic_DNA"/>
</dbReference>
<reference evidence="2 3" key="1">
    <citation type="journal article" date="2023" name="bioRxiv">
        <title>High-quality genome assemblies of four members of thePodospora anserinaspecies complex.</title>
        <authorList>
            <person name="Ament-Velasquez S.L."/>
            <person name="Vogan A.A."/>
            <person name="Wallerman O."/>
            <person name="Hartmann F."/>
            <person name="Gautier V."/>
            <person name="Silar P."/>
            <person name="Giraud T."/>
            <person name="Johannesson H."/>
        </authorList>
    </citation>
    <scope>NUCLEOTIDE SEQUENCE [LARGE SCALE GENOMIC DNA]</scope>
    <source>
        <strain evidence="2 3">CBS 112042</strain>
    </source>
</reference>